<accession>A0ABU9GND3</accession>
<dbReference type="EMBL" id="JBAKAZ010000010">
    <property type="protein sequence ID" value="MEL0628813.1"/>
    <property type="molecule type" value="Genomic_DNA"/>
</dbReference>
<comment type="caution">
    <text evidence="1">The sequence shown here is derived from an EMBL/GenBank/DDBJ whole genome shotgun (WGS) entry which is preliminary data.</text>
</comment>
<dbReference type="InterPro" id="IPR001920">
    <property type="entry name" value="Asp/Glu_race"/>
</dbReference>
<name>A0ABU9GND3_9GAMM</name>
<proteinExistence type="predicted"/>
<dbReference type="Gene3D" id="3.40.50.1860">
    <property type="match status" value="1"/>
</dbReference>
<gene>
    <name evidence="1" type="ORF">V6256_04245</name>
</gene>
<evidence type="ECO:0000313" key="1">
    <source>
        <dbReference type="EMBL" id="MEL0628813.1"/>
    </source>
</evidence>
<organism evidence="1 2">
    <name type="scientific">Psychromonas aquatilis</name>
    <dbReference type="NCBI Taxonomy" id="2005072"/>
    <lineage>
        <taxon>Bacteria</taxon>
        <taxon>Pseudomonadati</taxon>
        <taxon>Pseudomonadota</taxon>
        <taxon>Gammaproteobacteria</taxon>
        <taxon>Alteromonadales</taxon>
        <taxon>Psychromonadaceae</taxon>
        <taxon>Psychromonas</taxon>
    </lineage>
</organism>
<sequence length="214" mass="23662">MKIAFLHTLDANIKLFNPYIEAYLPGILVHHYVDESLLKNAMSHGVESVREDVSQAVKKLIENGFNTIICSCSTIGALAEEVNVSSDICVLRVDRPMAEATVGYSKVLILAAVESTFEPSIHLLQQVNKAMDLVIDTELVEGAWAYYAAGNTEGYIKSIKDYLMALSPRFSNEYDVILLAQASMAPALSDIKKESRLPIYSSPELCLQYLQAKL</sequence>
<evidence type="ECO:0008006" key="3">
    <source>
        <dbReference type="Google" id="ProtNLM"/>
    </source>
</evidence>
<protein>
    <recommendedName>
        <fullName evidence="3">Asp/Glu/hydantoin racemase</fullName>
    </recommendedName>
</protein>
<keyword evidence="2" id="KW-1185">Reference proteome</keyword>
<dbReference type="Proteomes" id="UP001369082">
    <property type="component" value="Unassembled WGS sequence"/>
</dbReference>
<evidence type="ECO:0000313" key="2">
    <source>
        <dbReference type="Proteomes" id="UP001369082"/>
    </source>
</evidence>
<dbReference type="RefSeq" id="WP_341596819.1">
    <property type="nucleotide sequence ID" value="NZ_JBAKAZ010000010.1"/>
</dbReference>
<reference evidence="1 2" key="1">
    <citation type="submission" date="2024-02" db="EMBL/GenBank/DDBJ databases">
        <title>Bacteria isolated from the canopy kelp, Nereocystis luetkeana.</title>
        <authorList>
            <person name="Pfister C.A."/>
            <person name="Younker I.T."/>
            <person name="Light S.H."/>
        </authorList>
    </citation>
    <scope>NUCLEOTIDE SEQUENCE [LARGE SCALE GENOMIC DNA]</scope>
    <source>
        <strain evidence="1 2">TI.1.05</strain>
    </source>
</reference>